<dbReference type="AlphaFoldDB" id="A0A8C9JBU4"/>
<sequence>MGEINISCFMFVKLFDTTLTVSFNGMRLIVLLTNFLCSGTSIIVKTFTVS</sequence>
<feature type="transmembrane region" description="Helical" evidence="1">
    <location>
        <begin position="25"/>
        <end position="44"/>
    </location>
</feature>
<keyword evidence="1" id="KW-1133">Transmembrane helix</keyword>
<name>A0A8C9JBU4_9PRIM</name>
<keyword evidence="1" id="KW-0812">Transmembrane</keyword>
<evidence type="ECO:0000313" key="2">
    <source>
        <dbReference type="Ensembl" id="ENSPTEP00000043094.1"/>
    </source>
</evidence>
<keyword evidence="1" id="KW-0472">Membrane</keyword>
<evidence type="ECO:0000313" key="3">
    <source>
        <dbReference type="Proteomes" id="UP000694416"/>
    </source>
</evidence>
<keyword evidence="3" id="KW-1185">Reference proteome</keyword>
<organism evidence="2 3">
    <name type="scientific">Piliocolobus tephrosceles</name>
    <name type="common">Ugandan red Colobus</name>
    <dbReference type="NCBI Taxonomy" id="591936"/>
    <lineage>
        <taxon>Eukaryota</taxon>
        <taxon>Metazoa</taxon>
        <taxon>Chordata</taxon>
        <taxon>Craniata</taxon>
        <taxon>Vertebrata</taxon>
        <taxon>Euteleostomi</taxon>
        <taxon>Mammalia</taxon>
        <taxon>Eutheria</taxon>
        <taxon>Euarchontoglires</taxon>
        <taxon>Primates</taxon>
        <taxon>Haplorrhini</taxon>
        <taxon>Catarrhini</taxon>
        <taxon>Cercopithecidae</taxon>
        <taxon>Colobinae</taxon>
        <taxon>Piliocolobus</taxon>
    </lineage>
</organism>
<accession>A0A8C9JBU4</accession>
<reference evidence="2" key="1">
    <citation type="submission" date="2025-08" db="UniProtKB">
        <authorList>
            <consortium name="Ensembl"/>
        </authorList>
    </citation>
    <scope>IDENTIFICATION</scope>
</reference>
<protein>
    <submittedName>
        <fullName evidence="2">Uncharacterized protein</fullName>
    </submittedName>
</protein>
<dbReference type="Ensembl" id="ENSPTET00000057451.1">
    <property type="protein sequence ID" value="ENSPTEP00000043094.1"/>
    <property type="gene ID" value="ENSPTEG00000039302.1"/>
</dbReference>
<evidence type="ECO:0000256" key="1">
    <source>
        <dbReference type="SAM" id="Phobius"/>
    </source>
</evidence>
<reference evidence="2" key="2">
    <citation type="submission" date="2025-09" db="UniProtKB">
        <authorList>
            <consortium name="Ensembl"/>
        </authorList>
    </citation>
    <scope>IDENTIFICATION</scope>
</reference>
<proteinExistence type="predicted"/>
<dbReference type="Proteomes" id="UP000694416">
    <property type="component" value="Unplaced"/>
</dbReference>